<protein>
    <submittedName>
        <fullName evidence="1">Uncharacterized protein</fullName>
    </submittedName>
</protein>
<gene>
    <name evidence="1" type="ORF">R2D22_02545</name>
</gene>
<accession>A0ABZ0LNC7</accession>
<keyword evidence="2" id="KW-1185">Reference proteome</keyword>
<evidence type="ECO:0000313" key="1">
    <source>
        <dbReference type="EMBL" id="WOX20324.1"/>
    </source>
</evidence>
<dbReference type="RefSeq" id="WP_318100809.1">
    <property type="nucleotide sequence ID" value="NZ_CP137573.1"/>
</dbReference>
<sequence length="110" mass="11602">MNARLPGTVGTAPEDFVNGLLTAIAEQLGEPMPRCPTRCSARSAHFRGTCSYPTGSVLAFDAHAPGPCPVGWYTITRGWSAAMPRVCASIRPDVSGLHPGTRSYDAGCPR</sequence>
<dbReference type="Proteomes" id="UP001301731">
    <property type="component" value="Chromosome"/>
</dbReference>
<proteinExistence type="predicted"/>
<dbReference type="EMBL" id="CP137573">
    <property type="protein sequence ID" value="WOX20324.1"/>
    <property type="molecule type" value="Genomic_DNA"/>
</dbReference>
<name>A0ABZ0LNC7_9ACTN</name>
<reference evidence="1 2" key="1">
    <citation type="submission" date="2023-10" db="EMBL/GenBank/DDBJ databases">
        <title>The genome sequence of Streptomyces sp. HUAS YS2.</title>
        <authorList>
            <person name="Mo P."/>
        </authorList>
    </citation>
    <scope>NUCLEOTIDE SEQUENCE [LARGE SCALE GENOMIC DNA]</scope>
    <source>
        <strain evidence="1 2">HUAS YS2</strain>
    </source>
</reference>
<organism evidence="1 2">
    <name type="scientific">Streptomyces solicathayae</name>
    <dbReference type="NCBI Taxonomy" id="3081768"/>
    <lineage>
        <taxon>Bacteria</taxon>
        <taxon>Bacillati</taxon>
        <taxon>Actinomycetota</taxon>
        <taxon>Actinomycetes</taxon>
        <taxon>Kitasatosporales</taxon>
        <taxon>Streptomycetaceae</taxon>
        <taxon>Streptomyces</taxon>
    </lineage>
</organism>
<evidence type="ECO:0000313" key="2">
    <source>
        <dbReference type="Proteomes" id="UP001301731"/>
    </source>
</evidence>